<name>A0ABW8QYB6_9PSED</name>
<evidence type="ECO:0000313" key="1">
    <source>
        <dbReference type="EMBL" id="MFK9004015.1"/>
    </source>
</evidence>
<dbReference type="EMBL" id="JBJHQF010000008">
    <property type="protein sequence ID" value="MFK9004015.1"/>
    <property type="molecule type" value="Genomic_DNA"/>
</dbReference>
<sequence length="136" mass="15144">MDVGKTVGIDYEVRKLSGWLLAFAVAEYASGREVRLDRACGKFPFKFVEVVAIPVKGEGGAPDYIKYEEICSCFTNDDFLRILKQSGIQAREVGIMFSTKVDGFPPFESIDRYEAMGRALVARCAKSEIVTVPEFL</sequence>
<dbReference type="RefSeq" id="WP_406597071.1">
    <property type="nucleotide sequence ID" value="NZ_JBJHQF010000008.1"/>
</dbReference>
<accession>A0ABW8QYB6</accession>
<protein>
    <submittedName>
        <fullName evidence="1">Uncharacterized protein</fullName>
    </submittedName>
</protein>
<dbReference type="Proteomes" id="UP001623008">
    <property type="component" value="Unassembled WGS sequence"/>
</dbReference>
<organism evidence="1 2">
    <name type="scientific">Pseudomonas pergaminensis</name>
    <dbReference type="NCBI Taxonomy" id="2853159"/>
    <lineage>
        <taxon>Bacteria</taxon>
        <taxon>Pseudomonadati</taxon>
        <taxon>Pseudomonadota</taxon>
        <taxon>Gammaproteobacteria</taxon>
        <taxon>Pseudomonadales</taxon>
        <taxon>Pseudomonadaceae</taxon>
        <taxon>Pseudomonas</taxon>
    </lineage>
</organism>
<comment type="caution">
    <text evidence="1">The sequence shown here is derived from an EMBL/GenBank/DDBJ whole genome shotgun (WGS) entry which is preliminary data.</text>
</comment>
<keyword evidence="2" id="KW-1185">Reference proteome</keyword>
<proteinExistence type="predicted"/>
<gene>
    <name evidence="1" type="ORF">ACJEBJ_07770</name>
</gene>
<reference evidence="1 2" key="1">
    <citation type="submission" date="2024-11" db="EMBL/GenBank/DDBJ databases">
        <authorList>
            <person name="Lucas J.A."/>
        </authorList>
    </citation>
    <scope>NUCLEOTIDE SEQUENCE [LARGE SCALE GENOMIC DNA]</scope>
    <source>
        <strain evidence="1 2">Z 7.15</strain>
    </source>
</reference>
<evidence type="ECO:0000313" key="2">
    <source>
        <dbReference type="Proteomes" id="UP001623008"/>
    </source>
</evidence>